<dbReference type="eggNOG" id="ENOG502R3CE">
    <property type="taxonomic scope" value="Eukaryota"/>
</dbReference>
<organism evidence="2">
    <name type="scientific">Triticum urartu</name>
    <name type="common">Red wild einkorn</name>
    <name type="synonym">Crithodium urartu</name>
    <dbReference type="NCBI Taxonomy" id="4572"/>
    <lineage>
        <taxon>Eukaryota</taxon>
        <taxon>Viridiplantae</taxon>
        <taxon>Streptophyta</taxon>
        <taxon>Embryophyta</taxon>
        <taxon>Tracheophyta</taxon>
        <taxon>Spermatophyta</taxon>
        <taxon>Magnoliopsida</taxon>
        <taxon>Liliopsida</taxon>
        <taxon>Poales</taxon>
        <taxon>Poaceae</taxon>
        <taxon>BOP clade</taxon>
        <taxon>Pooideae</taxon>
        <taxon>Triticodae</taxon>
        <taxon>Triticeae</taxon>
        <taxon>Triticinae</taxon>
        <taxon>Triticum</taxon>
    </lineage>
</organism>
<dbReference type="PANTHER" id="PTHR33110">
    <property type="entry name" value="F-BOX/KELCH-REPEAT PROTEIN-RELATED"/>
    <property type="match status" value="1"/>
</dbReference>
<dbReference type="PANTHER" id="PTHR33110:SF89">
    <property type="entry name" value="DUF295 DOMAIN-CONTAINING PROTEIN"/>
    <property type="match status" value="1"/>
</dbReference>
<dbReference type="AlphaFoldDB" id="M7ZI97"/>
<evidence type="ECO:0000313" key="2">
    <source>
        <dbReference type="EMBL" id="EMS52070.1"/>
    </source>
</evidence>
<gene>
    <name evidence="2" type="ORF">TRIUR3_13124</name>
</gene>
<name>M7ZI97_TRIUA</name>
<dbReference type="Pfam" id="PF03478">
    <property type="entry name" value="Beta-prop_KIB1-4"/>
    <property type="match status" value="1"/>
</dbReference>
<dbReference type="InterPro" id="IPR005174">
    <property type="entry name" value="KIB1-4_b-propeller"/>
</dbReference>
<sequence>MDEQPDWLKLPSDLLEPIGRRTRDAVMGIAPFRSVCRAWRAAVRPTPRLLLPAAPRGGSEHALVFPLSPGDARDVSCHLKHLPTGTTGALPNLNAVRDGGAASEITHMGHEHAPDHEEPNLNDGSAASEVTHLGYEDAPDHEEPNLNAVGDGSAASEVTHLGDEQAPDHEEAPTDMGRDTGMVFCRPGDAAWTKVANPISEYFFNDFAYSKSQGKMLALDNEGMTVVFDAATLEVLHQVDVPPATSNFRYKHSGGDAPDEFSYLRLVAVPGKVLLLKICVKSSRPEGFHVFELSSGSEKGDGGPVWRKVAADDIGGDHELFLDSYHATFGDDRDGGGTRIYYFHDDYSSAVTSCAAAYCYNMKDNKLECVYMPSRENGDIYTTRPSWFVPG</sequence>
<proteinExistence type="predicted"/>
<evidence type="ECO:0000259" key="1">
    <source>
        <dbReference type="Pfam" id="PF03478"/>
    </source>
</evidence>
<feature type="domain" description="KIB1-4 beta-propeller" evidence="1">
    <location>
        <begin position="180"/>
        <end position="353"/>
    </location>
</feature>
<accession>M7ZI97</accession>
<reference evidence="2" key="1">
    <citation type="journal article" date="2013" name="Nature">
        <title>Draft genome of the wheat A-genome progenitor Triticum urartu.</title>
        <authorList>
            <person name="Ling H.Q."/>
            <person name="Zhao S."/>
            <person name="Liu D."/>
            <person name="Wang J."/>
            <person name="Sun H."/>
            <person name="Zhang C."/>
            <person name="Fan H."/>
            <person name="Li D."/>
            <person name="Dong L."/>
            <person name="Tao Y."/>
            <person name="Gao C."/>
            <person name="Wu H."/>
            <person name="Li Y."/>
            <person name="Cui Y."/>
            <person name="Guo X."/>
            <person name="Zheng S."/>
            <person name="Wang B."/>
            <person name="Yu K."/>
            <person name="Liang Q."/>
            <person name="Yang W."/>
            <person name="Lou X."/>
            <person name="Chen J."/>
            <person name="Feng M."/>
            <person name="Jian J."/>
            <person name="Zhang X."/>
            <person name="Luo G."/>
            <person name="Jiang Y."/>
            <person name="Liu J."/>
            <person name="Wang Z."/>
            <person name="Sha Y."/>
            <person name="Zhang B."/>
            <person name="Wu H."/>
            <person name="Tang D."/>
            <person name="Shen Q."/>
            <person name="Xue P."/>
            <person name="Zou S."/>
            <person name="Wang X."/>
            <person name="Liu X."/>
            <person name="Wang F."/>
            <person name="Yang Y."/>
            <person name="An X."/>
            <person name="Dong Z."/>
            <person name="Zhang K."/>
            <person name="Zhang X."/>
            <person name="Luo M.C."/>
            <person name="Dvorak J."/>
            <person name="Tong Y."/>
            <person name="Wang J."/>
            <person name="Yang H."/>
            <person name="Li Z."/>
            <person name="Wang D."/>
            <person name="Zhang A."/>
            <person name="Wang J."/>
        </authorList>
    </citation>
    <scope>NUCLEOTIDE SEQUENCE</scope>
</reference>
<dbReference type="OMA" id="PDHEEPN"/>
<dbReference type="EMBL" id="KD212072">
    <property type="protein sequence ID" value="EMS52070.1"/>
    <property type="molecule type" value="Genomic_DNA"/>
</dbReference>
<protein>
    <recommendedName>
        <fullName evidence="1">KIB1-4 beta-propeller domain-containing protein</fullName>
    </recommendedName>
</protein>